<dbReference type="SUPFAM" id="SSF49464">
    <property type="entry name" value="Carboxypeptidase regulatory domain-like"/>
    <property type="match status" value="1"/>
</dbReference>
<sequence>MNRRYLLLLFILALGSTLWAKDLPKAQSVSGVVRFDGPRPKRTPIPLTPESRKLYDKHPLSEVKLVSAKGEVQNVFVYVKKGLPEGKSYNAPKEGALVNQKKSMFRPRVQGVFVGQEVSMRNSDPLIHNVRSLSEENRPFNIGQPAGTPDRKKVFKDKEGPIELRCDFHPWMRAYLFVMEHPYFAVTDAQGHFTVKGLPVGNYTLAIWHEAFGEQEQKITVKADGLKDIEFNLKPAKRDPF</sequence>
<protein>
    <recommendedName>
        <fullName evidence="2">Rhamnogalacturonan lyase domain-containing protein</fullName>
    </recommendedName>
</protein>
<gene>
    <name evidence="1" type="ORF">METZ01_LOCUS322089</name>
</gene>
<dbReference type="Gene3D" id="2.60.40.420">
    <property type="entry name" value="Cupredoxins - blue copper proteins"/>
    <property type="match status" value="1"/>
</dbReference>
<proteinExistence type="predicted"/>
<dbReference type="Pfam" id="PF13620">
    <property type="entry name" value="CarboxypepD_reg"/>
    <property type="match status" value="1"/>
</dbReference>
<organism evidence="1">
    <name type="scientific">marine metagenome</name>
    <dbReference type="NCBI Taxonomy" id="408172"/>
    <lineage>
        <taxon>unclassified sequences</taxon>
        <taxon>metagenomes</taxon>
        <taxon>ecological metagenomes</taxon>
    </lineage>
</organism>
<reference evidence="1" key="1">
    <citation type="submission" date="2018-05" db="EMBL/GenBank/DDBJ databases">
        <authorList>
            <person name="Lanie J.A."/>
            <person name="Ng W.-L."/>
            <person name="Kazmierczak K.M."/>
            <person name="Andrzejewski T.M."/>
            <person name="Davidsen T.M."/>
            <person name="Wayne K.J."/>
            <person name="Tettelin H."/>
            <person name="Glass J.I."/>
            <person name="Rusch D."/>
            <person name="Podicherti R."/>
            <person name="Tsui H.-C.T."/>
            <person name="Winkler M.E."/>
        </authorList>
    </citation>
    <scope>NUCLEOTIDE SEQUENCE</scope>
</reference>
<name>A0A382P9F7_9ZZZZ</name>
<dbReference type="Gene3D" id="2.60.40.1120">
    <property type="entry name" value="Carboxypeptidase-like, regulatory domain"/>
    <property type="match status" value="1"/>
</dbReference>
<evidence type="ECO:0000313" key="1">
    <source>
        <dbReference type="EMBL" id="SVC69235.1"/>
    </source>
</evidence>
<dbReference type="InterPro" id="IPR008969">
    <property type="entry name" value="CarboxyPept-like_regulatory"/>
</dbReference>
<accession>A0A382P9F7</accession>
<evidence type="ECO:0008006" key="2">
    <source>
        <dbReference type="Google" id="ProtNLM"/>
    </source>
</evidence>
<dbReference type="InterPro" id="IPR008972">
    <property type="entry name" value="Cupredoxin"/>
</dbReference>
<dbReference type="EMBL" id="UINC01105361">
    <property type="protein sequence ID" value="SVC69235.1"/>
    <property type="molecule type" value="Genomic_DNA"/>
</dbReference>
<dbReference type="SUPFAM" id="SSF49503">
    <property type="entry name" value="Cupredoxins"/>
    <property type="match status" value="1"/>
</dbReference>
<dbReference type="AlphaFoldDB" id="A0A382P9F7"/>